<accession>A0A2P6N0F5</accession>
<reference evidence="2 3" key="1">
    <citation type="journal article" date="2018" name="Genome Biol. Evol.">
        <title>Multiple Roots of Fruiting Body Formation in Amoebozoa.</title>
        <authorList>
            <person name="Hillmann F."/>
            <person name="Forbes G."/>
            <person name="Novohradska S."/>
            <person name="Ferling I."/>
            <person name="Riege K."/>
            <person name="Groth M."/>
            <person name="Westermann M."/>
            <person name="Marz M."/>
            <person name="Spaller T."/>
            <person name="Winckler T."/>
            <person name="Schaap P."/>
            <person name="Glockner G."/>
        </authorList>
    </citation>
    <scope>NUCLEOTIDE SEQUENCE [LARGE SCALE GENOMIC DNA]</scope>
    <source>
        <strain evidence="2 3">Jena</strain>
    </source>
</reference>
<dbReference type="InParanoid" id="A0A2P6N0F5"/>
<comment type="caution">
    <text evidence="2">The sequence shown here is derived from an EMBL/GenBank/DDBJ whole genome shotgun (WGS) entry which is preliminary data.</text>
</comment>
<name>A0A2P6N0F5_9EUKA</name>
<evidence type="ECO:0000313" key="2">
    <source>
        <dbReference type="EMBL" id="PRP77422.1"/>
    </source>
</evidence>
<dbReference type="AlphaFoldDB" id="A0A2P6N0F5"/>
<gene>
    <name evidence="2" type="ORF">PROFUN_14275</name>
</gene>
<dbReference type="EMBL" id="MDYQ01000265">
    <property type="protein sequence ID" value="PRP77422.1"/>
    <property type="molecule type" value="Genomic_DNA"/>
</dbReference>
<keyword evidence="3" id="KW-1185">Reference proteome</keyword>
<protein>
    <submittedName>
        <fullName evidence="2">Uncharacterized protein</fullName>
    </submittedName>
</protein>
<organism evidence="2 3">
    <name type="scientific">Planoprotostelium fungivorum</name>
    <dbReference type="NCBI Taxonomy" id="1890364"/>
    <lineage>
        <taxon>Eukaryota</taxon>
        <taxon>Amoebozoa</taxon>
        <taxon>Evosea</taxon>
        <taxon>Variosea</taxon>
        <taxon>Cavosteliida</taxon>
        <taxon>Cavosteliaceae</taxon>
        <taxon>Planoprotostelium</taxon>
    </lineage>
</organism>
<feature type="signal peptide" evidence="1">
    <location>
        <begin position="1"/>
        <end position="18"/>
    </location>
</feature>
<dbReference type="PROSITE" id="PS51257">
    <property type="entry name" value="PROKAR_LIPOPROTEIN"/>
    <property type="match status" value="1"/>
</dbReference>
<evidence type="ECO:0000313" key="3">
    <source>
        <dbReference type="Proteomes" id="UP000241769"/>
    </source>
</evidence>
<keyword evidence="1" id="KW-0732">Signal</keyword>
<proteinExistence type="predicted"/>
<feature type="chain" id="PRO_5015144946" evidence="1">
    <location>
        <begin position="19"/>
        <end position="222"/>
    </location>
</feature>
<evidence type="ECO:0000256" key="1">
    <source>
        <dbReference type="SAM" id="SignalP"/>
    </source>
</evidence>
<dbReference type="Proteomes" id="UP000241769">
    <property type="component" value="Unassembled WGS sequence"/>
</dbReference>
<sequence>MKTFTIFAIIALACAATACTTCNDTSALGSLLGSIFNALLSVKGITVSAAYTSNVYIHADISTNIAIDLSIAGSISPLSSLIGSILPLSSIINTVQPSATVLNIQTTADVKVSVTTFTDVSLALPLGYALVNSSSHLLDADVKVGFTIALSADVDATASIVTPALNWNGDANQVGLLKVNKDNSFAPVACVWNANTGRIIANLGADAGIAGTYLFVGVTASL</sequence>